<feature type="region of interest" description="Disordered" evidence="1">
    <location>
        <begin position="1"/>
        <end position="46"/>
    </location>
</feature>
<protein>
    <submittedName>
        <fullName evidence="3">Uncharacterized protein</fullName>
    </submittedName>
</protein>
<keyword evidence="4" id="KW-1185">Reference proteome</keyword>
<accession>E3RIG8</accession>
<gene>
    <name evidence="3" type="ORF">PTT_07834</name>
</gene>
<dbReference type="HOGENOM" id="CLU_054809_0_0_1"/>
<feature type="compositionally biased region" description="Polar residues" evidence="1">
    <location>
        <begin position="197"/>
        <end position="208"/>
    </location>
</feature>
<reference evidence="3 4" key="1">
    <citation type="journal article" date="2010" name="Genome Biol.">
        <title>A first genome assembly of the barley fungal pathogen Pyrenophora teres f. teres.</title>
        <authorList>
            <person name="Ellwood S.R."/>
            <person name="Liu Z."/>
            <person name="Syme R.A."/>
            <person name="Lai Z."/>
            <person name="Hane J.K."/>
            <person name="Keiper F."/>
            <person name="Moffat C.S."/>
            <person name="Oliver R.P."/>
            <person name="Friesen T.L."/>
        </authorList>
    </citation>
    <scope>NUCLEOTIDE SEQUENCE [LARGE SCALE GENOMIC DNA]</scope>
    <source>
        <strain evidence="3 4">0-1</strain>
    </source>
</reference>
<feature type="region of interest" description="Disordered" evidence="1">
    <location>
        <begin position="308"/>
        <end position="362"/>
    </location>
</feature>
<keyword evidence="2" id="KW-0472">Membrane</keyword>
<feature type="region of interest" description="Disordered" evidence="1">
    <location>
        <begin position="133"/>
        <end position="210"/>
    </location>
</feature>
<dbReference type="EMBL" id="GL533320">
    <property type="protein sequence ID" value="EFQ94470.1"/>
    <property type="molecule type" value="Genomic_DNA"/>
</dbReference>
<dbReference type="AlphaFoldDB" id="E3RIG8"/>
<keyword evidence="2" id="KW-1133">Transmembrane helix</keyword>
<sequence>MTGKEWQTEQLQIVPQPTKEPTTIATSTSHPPRKTPSSSSYPRPSPPGILYPTPIVPLSVLSSQFAAAVANAITIPYPTPTPMSHSNITPAHLPTNYKFLLVAILTVVVLSAAWSLLVCCMSVPADWWKRGWGGAKKQKKKERRPVDKVSKYGGVKKEKKQQGGQGDGAAEGMEMELQHRPRHRRQRDTTCDGEQACSASTYGSNGTGTVRRRVISSAPATSFPLTATATTTAAQTPSSTLSSPMNPFLDPPIPNPLDQHHEQRVRRTSVEWERERAAFFLSANAMTADAFAGTCASASTSRFMSVPLTPRRSYSRSRSRSPSPSPLHRTDTEALEAMEAGTAPPSPPPPSAGSTADEKSGVLSKSMSLIGEGLLMMDGAVDGFVARMGRWTDDEGGEEALLLLPLSQPKRGGVDA</sequence>
<dbReference type="Proteomes" id="UP000001067">
    <property type="component" value="Unassembled WGS sequence"/>
</dbReference>
<feature type="compositionally biased region" description="Polar residues" evidence="1">
    <location>
        <begin position="8"/>
        <end position="30"/>
    </location>
</feature>
<name>E3RIG8_PYRTT</name>
<keyword evidence="2" id="KW-0812">Transmembrane</keyword>
<evidence type="ECO:0000313" key="3">
    <source>
        <dbReference type="EMBL" id="EFQ94470.1"/>
    </source>
</evidence>
<dbReference type="eggNOG" id="ENOG502T5A8">
    <property type="taxonomic scope" value="Eukaryota"/>
</dbReference>
<evidence type="ECO:0000256" key="2">
    <source>
        <dbReference type="SAM" id="Phobius"/>
    </source>
</evidence>
<organism evidence="4">
    <name type="scientific">Pyrenophora teres f. teres (strain 0-1)</name>
    <name type="common">Barley net blotch fungus</name>
    <name type="synonym">Drechslera teres f. teres</name>
    <dbReference type="NCBI Taxonomy" id="861557"/>
    <lineage>
        <taxon>Eukaryota</taxon>
        <taxon>Fungi</taxon>
        <taxon>Dikarya</taxon>
        <taxon>Ascomycota</taxon>
        <taxon>Pezizomycotina</taxon>
        <taxon>Dothideomycetes</taxon>
        <taxon>Pleosporomycetidae</taxon>
        <taxon>Pleosporales</taxon>
        <taxon>Pleosporineae</taxon>
        <taxon>Pleosporaceae</taxon>
        <taxon>Pyrenophora</taxon>
    </lineage>
</organism>
<dbReference type="OrthoDB" id="3690059at2759"/>
<evidence type="ECO:0000256" key="1">
    <source>
        <dbReference type="SAM" id="MobiDB-lite"/>
    </source>
</evidence>
<evidence type="ECO:0000313" key="4">
    <source>
        <dbReference type="Proteomes" id="UP000001067"/>
    </source>
</evidence>
<proteinExistence type="predicted"/>
<feature type="transmembrane region" description="Helical" evidence="2">
    <location>
        <begin position="97"/>
        <end position="120"/>
    </location>
</feature>
<dbReference type="KEGG" id="pte:PTT_07834"/>